<dbReference type="Proteomes" id="UP000029712">
    <property type="component" value="Chromosome"/>
</dbReference>
<comment type="subcellular location">
    <subcellularLocation>
        <location evidence="6">Cytoplasm</location>
    </subcellularLocation>
</comment>
<evidence type="ECO:0000256" key="5">
    <source>
        <dbReference type="ARBA" id="ARBA00023134"/>
    </source>
</evidence>
<dbReference type="NCBIfam" id="TIGR00450">
    <property type="entry name" value="mnmE_trmE_thdF"/>
    <property type="match status" value="1"/>
</dbReference>
<keyword evidence="2 6" id="KW-0819">tRNA processing</keyword>
<evidence type="ECO:0000256" key="7">
    <source>
        <dbReference type="RuleBase" id="RU003313"/>
    </source>
</evidence>
<dbReference type="Gene3D" id="3.30.1360.120">
    <property type="entry name" value="Probable tRNA modification gtpase trme, domain 1"/>
    <property type="match status" value="1"/>
</dbReference>
<gene>
    <name evidence="6 9" type="primary">mnmE</name>
    <name evidence="6" type="synonym">trmE</name>
    <name evidence="9" type="ORF">KN71_002825</name>
</gene>
<keyword evidence="6" id="KW-0378">Hydrolase</keyword>
<protein>
    <recommendedName>
        <fullName evidence="6">tRNA modification GTPase MnmE</fullName>
        <ecNumber evidence="6">3.6.-.-</ecNumber>
    </recommendedName>
</protein>
<dbReference type="GO" id="GO:0003924">
    <property type="term" value="F:GTPase activity"/>
    <property type="evidence" value="ECO:0007669"/>
    <property type="project" value="UniProtKB-UniRule"/>
</dbReference>
<dbReference type="InterPro" id="IPR027417">
    <property type="entry name" value="P-loop_NTPase"/>
</dbReference>
<keyword evidence="6" id="KW-0963">Cytoplasm</keyword>
<name>A0A454CAH7_METHO</name>
<keyword evidence="5 6" id="KW-0342">GTP-binding</keyword>
<dbReference type="EMBL" id="CP033021">
    <property type="protein sequence ID" value="AYN65603.1"/>
    <property type="molecule type" value="Genomic_DNA"/>
</dbReference>
<dbReference type="PANTHER" id="PTHR42714:SF2">
    <property type="entry name" value="TRNA MODIFICATION GTPASE GTPBP3, MITOCHONDRIAL"/>
    <property type="match status" value="1"/>
</dbReference>
<dbReference type="GO" id="GO:0005829">
    <property type="term" value="C:cytosol"/>
    <property type="evidence" value="ECO:0007669"/>
    <property type="project" value="TreeGrafter"/>
</dbReference>
<comment type="similarity">
    <text evidence="1 6 7">Belongs to the TRAFAC class TrmE-Era-EngA-EngB-Septin-like GTPase superfamily. TrmE GTPase family.</text>
</comment>
<dbReference type="EC" id="3.6.-.-" evidence="6"/>
<keyword evidence="6" id="KW-0479">Metal-binding</keyword>
<feature type="binding site" evidence="6">
    <location>
        <position position="249"/>
    </location>
    <ligand>
        <name>K(+)</name>
        <dbReference type="ChEBI" id="CHEBI:29103"/>
    </ligand>
</feature>
<keyword evidence="3 6" id="KW-0547">Nucleotide-binding</keyword>
<reference evidence="9 10" key="1">
    <citation type="submission" date="2014-08" db="EMBL/GenBank/DDBJ databases">
        <authorList>
            <person name="Kuleshov K."/>
            <person name="Dedkov V."/>
            <person name="Markelov M."/>
            <person name="Pimkina E."/>
        </authorList>
    </citation>
    <scope>NUCLEOTIDE SEQUENCE [LARGE SCALE GENOMIC DNA]</scope>
    <source>
        <strain evidence="10">TOA</strain>
    </source>
</reference>
<dbReference type="GO" id="GO:0002098">
    <property type="term" value="P:tRNA wobble uridine modification"/>
    <property type="evidence" value="ECO:0007669"/>
    <property type="project" value="TreeGrafter"/>
</dbReference>
<comment type="caution">
    <text evidence="6">Lacks conserved residue(s) required for the propagation of feature annotation.</text>
</comment>
<evidence type="ECO:0000256" key="2">
    <source>
        <dbReference type="ARBA" id="ARBA00022694"/>
    </source>
</evidence>
<evidence type="ECO:0000256" key="1">
    <source>
        <dbReference type="ARBA" id="ARBA00011043"/>
    </source>
</evidence>
<dbReference type="GO" id="GO:0005525">
    <property type="term" value="F:GTP binding"/>
    <property type="evidence" value="ECO:0007669"/>
    <property type="project" value="UniProtKB-UniRule"/>
</dbReference>
<dbReference type="PANTHER" id="PTHR42714">
    <property type="entry name" value="TRNA MODIFICATION GTPASE GTPBP3"/>
    <property type="match status" value="1"/>
</dbReference>
<accession>A0A454CAH7</accession>
<dbReference type="InterPro" id="IPR004520">
    <property type="entry name" value="GTPase_MnmE"/>
</dbReference>
<evidence type="ECO:0000256" key="6">
    <source>
        <dbReference type="HAMAP-Rule" id="MF_00379"/>
    </source>
</evidence>
<feature type="binding site" evidence="6">
    <location>
        <position position="255"/>
    </location>
    <ligand>
        <name>Mg(2+)</name>
        <dbReference type="ChEBI" id="CHEBI:18420"/>
    </ligand>
</feature>
<dbReference type="HAMAP" id="MF_00379">
    <property type="entry name" value="GTPase_MnmE"/>
    <property type="match status" value="1"/>
</dbReference>
<feature type="binding site" evidence="6">
    <location>
        <position position="234"/>
    </location>
    <ligand>
        <name>Mg(2+)</name>
        <dbReference type="ChEBI" id="CHEBI:18420"/>
    </ligand>
</feature>
<feature type="binding site" evidence="6">
    <location>
        <begin position="230"/>
        <end position="235"/>
    </location>
    <ligand>
        <name>GTP</name>
        <dbReference type="ChEBI" id="CHEBI:37565"/>
    </ligand>
</feature>
<dbReference type="GO" id="GO:0030488">
    <property type="term" value="P:tRNA methylation"/>
    <property type="evidence" value="ECO:0007669"/>
    <property type="project" value="TreeGrafter"/>
</dbReference>
<dbReference type="AlphaFoldDB" id="A0A454CAH7"/>
<dbReference type="PROSITE" id="PS51709">
    <property type="entry name" value="G_TRME"/>
    <property type="match status" value="1"/>
</dbReference>
<feature type="domain" description="TrmE-type G" evidence="8">
    <location>
        <begin position="220"/>
        <end position="370"/>
    </location>
</feature>
<feature type="binding site" evidence="6">
    <location>
        <position position="254"/>
    </location>
    <ligand>
        <name>K(+)</name>
        <dbReference type="ChEBI" id="CHEBI:29103"/>
    </ligand>
</feature>
<evidence type="ECO:0000259" key="8">
    <source>
        <dbReference type="PROSITE" id="PS51709"/>
    </source>
</evidence>
<dbReference type="CDD" id="cd04164">
    <property type="entry name" value="trmE"/>
    <property type="match status" value="1"/>
</dbReference>
<feature type="binding site" evidence="6">
    <location>
        <position position="25"/>
    </location>
    <ligand>
        <name>(6S)-5-formyl-5,6,7,8-tetrahydrofolate</name>
        <dbReference type="ChEBI" id="CHEBI:57457"/>
    </ligand>
</feature>
<dbReference type="InterPro" id="IPR027266">
    <property type="entry name" value="TrmE/GcvT-like"/>
</dbReference>
<sequence>MKNNIQDTIVAISSGNVNQAISIIRLSGEDSIEIVKKVFSGKVGKDKTITYGNIIDNITGKIVDEVLVNWFIGNKNYTGENTVEINAHGGIVVTNKILNLLIANGARLANRGEFTRRAFLNGKISLDKAEAINSLIHAKTNKQAEIAISQFNSKDNLIIENLINELLTIISLIEINIDYSDYNDIKEMDANTLTSQLSKFNRKLDSIINKSENACDIYKGINVAIVGRPNTGKSSLLNSLIGSQKAIVTNIPGTTRDVVEGEFQINGFLFNLIDTAGIRQTKDLVESIGIERSKNAIKEAKIVIHMHEPFIKENEEDQIIKELSKGKVYIPVMNKQDLLNKDQYPKNMVLISSKKNSLWELKNALVKNYLNIDLDDPQIIFNNRKLSLLKQAKISINTALESLSQGLGPEVVILDINEAWGSLSEILNKKHDNEALLDNIFSKFCLGK</sequence>
<dbReference type="OrthoDB" id="9805918at2"/>
<dbReference type="InterPro" id="IPR005225">
    <property type="entry name" value="Small_GTP-bd"/>
</dbReference>
<feature type="binding site" evidence="6">
    <location>
        <position position="448"/>
    </location>
    <ligand>
        <name>(6S)-5-formyl-5,6,7,8-tetrahydrofolate</name>
        <dbReference type="ChEBI" id="CHEBI:57457"/>
    </ligand>
</feature>
<dbReference type="Pfam" id="PF10396">
    <property type="entry name" value="TrmE_N"/>
    <property type="match status" value="1"/>
</dbReference>
<evidence type="ECO:0000313" key="9">
    <source>
        <dbReference type="EMBL" id="AYN65603.1"/>
    </source>
</evidence>
<feature type="binding site" evidence="6">
    <location>
        <begin position="249"/>
        <end position="255"/>
    </location>
    <ligand>
        <name>GTP</name>
        <dbReference type="ChEBI" id="CHEBI:37565"/>
    </ligand>
</feature>
<dbReference type="Gene3D" id="3.40.50.300">
    <property type="entry name" value="P-loop containing nucleotide triphosphate hydrolases"/>
    <property type="match status" value="1"/>
</dbReference>
<dbReference type="GO" id="GO:0046872">
    <property type="term" value="F:metal ion binding"/>
    <property type="evidence" value="ECO:0007669"/>
    <property type="project" value="UniProtKB-KW"/>
</dbReference>
<feature type="binding site" evidence="6">
    <location>
        <position position="84"/>
    </location>
    <ligand>
        <name>(6S)-5-formyl-5,6,7,8-tetrahydrofolate</name>
        <dbReference type="ChEBI" id="CHEBI:57457"/>
    </ligand>
</feature>
<feature type="binding site" evidence="6">
    <location>
        <position position="123"/>
    </location>
    <ligand>
        <name>(6S)-5-formyl-5,6,7,8-tetrahydrofolate</name>
        <dbReference type="ChEBI" id="CHEBI:57457"/>
    </ligand>
</feature>
<evidence type="ECO:0000313" key="10">
    <source>
        <dbReference type="Proteomes" id="UP000029712"/>
    </source>
</evidence>
<comment type="function">
    <text evidence="6">Exhibits a very high intrinsic GTPase hydrolysis rate. Involved in the addition of a carboxymethylaminomethyl (cmnm) group at the wobble position (U34) of certain tRNAs, forming tRNA-cmnm(5)s(2)U34.</text>
</comment>
<dbReference type="Pfam" id="PF01926">
    <property type="entry name" value="MMR_HSR1"/>
    <property type="match status" value="1"/>
</dbReference>
<evidence type="ECO:0000256" key="4">
    <source>
        <dbReference type="ARBA" id="ARBA00022958"/>
    </source>
</evidence>
<dbReference type="InterPro" id="IPR031168">
    <property type="entry name" value="G_TrmE"/>
</dbReference>
<keyword evidence="6" id="KW-0460">Magnesium</keyword>
<dbReference type="NCBIfam" id="TIGR00231">
    <property type="entry name" value="small_GTP"/>
    <property type="match status" value="1"/>
</dbReference>
<dbReference type="SUPFAM" id="SSF52540">
    <property type="entry name" value="P-loop containing nucleoside triphosphate hydrolases"/>
    <property type="match status" value="1"/>
</dbReference>
<dbReference type="InterPro" id="IPR006073">
    <property type="entry name" value="GTP-bd"/>
</dbReference>
<keyword evidence="4 6" id="KW-0630">Potassium</keyword>
<feature type="binding site" evidence="6">
    <location>
        <position position="251"/>
    </location>
    <ligand>
        <name>K(+)</name>
        <dbReference type="ChEBI" id="CHEBI:29103"/>
    </ligand>
</feature>
<organism evidence="9 10">
    <name type="scientific">Metamycoplasma hominis</name>
    <name type="common">Mycoplasma hominis</name>
    <dbReference type="NCBI Taxonomy" id="2098"/>
    <lineage>
        <taxon>Bacteria</taxon>
        <taxon>Bacillati</taxon>
        <taxon>Mycoplasmatota</taxon>
        <taxon>Mycoplasmoidales</taxon>
        <taxon>Metamycoplasmataceae</taxon>
        <taxon>Metamycoplasma</taxon>
    </lineage>
</organism>
<comment type="cofactor">
    <cofactor evidence="6">
        <name>K(+)</name>
        <dbReference type="ChEBI" id="CHEBI:29103"/>
    </cofactor>
    <text evidence="6">Binds 1 potassium ion per subunit.</text>
</comment>
<dbReference type="InterPro" id="IPR018948">
    <property type="entry name" value="GTP-bd_TrmE_N"/>
</dbReference>
<dbReference type="Gene3D" id="1.20.120.430">
    <property type="entry name" value="tRNA modification GTPase MnmE domain 2"/>
    <property type="match status" value="1"/>
</dbReference>
<feature type="binding site" evidence="6">
    <location>
        <begin position="274"/>
        <end position="277"/>
    </location>
    <ligand>
        <name>GTP</name>
        <dbReference type="ChEBI" id="CHEBI:37565"/>
    </ligand>
</feature>
<dbReference type="RefSeq" id="WP_036433037.1">
    <property type="nucleotide sequence ID" value="NZ_CP033021.1"/>
</dbReference>
<feature type="binding site" evidence="6">
    <location>
        <position position="230"/>
    </location>
    <ligand>
        <name>K(+)</name>
        <dbReference type="ChEBI" id="CHEBI:29103"/>
    </ligand>
</feature>
<dbReference type="InterPro" id="IPR025867">
    <property type="entry name" value="MnmE_helical"/>
</dbReference>
<dbReference type="Pfam" id="PF12631">
    <property type="entry name" value="MnmE_helical"/>
    <property type="match status" value="1"/>
</dbReference>
<proteinExistence type="inferred from homology"/>
<dbReference type="CDD" id="cd14858">
    <property type="entry name" value="TrmE_N"/>
    <property type="match status" value="1"/>
</dbReference>
<evidence type="ECO:0000256" key="3">
    <source>
        <dbReference type="ARBA" id="ARBA00022741"/>
    </source>
</evidence>
<reference evidence="9 10" key="2">
    <citation type="submission" date="2018-10" db="EMBL/GenBank/DDBJ databases">
        <title>Detection and isolation of Mycoplasma hominis as a predominant microorganism from pelvic cavity of patient with salpingitis and tubo-ovarian abscess.</title>
        <authorList>
            <person name="Guschin A.E."/>
            <person name="Khayrullina G.A."/>
            <person name="Rakovskaya I.V."/>
            <person name="Shelenkov A.A."/>
            <person name="Shagin D.A."/>
        </authorList>
    </citation>
    <scope>NUCLEOTIDE SEQUENCE [LARGE SCALE GENOMIC DNA]</scope>
    <source>
        <strain evidence="10">TOA</strain>
    </source>
</reference>
<dbReference type="InterPro" id="IPR027368">
    <property type="entry name" value="MnmE_dom2"/>
</dbReference>
<comment type="subunit">
    <text evidence="6">Homodimer. Heterotetramer of two MnmE and two MnmG subunits.</text>
</comment>